<dbReference type="EMBL" id="VAHF01000003">
    <property type="protein sequence ID" value="TXG65669.1"/>
    <property type="molecule type" value="Genomic_DNA"/>
</dbReference>
<feature type="domain" description="Serine-threonine/tyrosine-protein kinase catalytic" evidence="1">
    <location>
        <begin position="49"/>
        <end position="92"/>
    </location>
</feature>
<comment type="caution">
    <text evidence="2">The sequence shown here is derived from an EMBL/GenBank/DDBJ whole genome shotgun (WGS) entry which is preliminary data.</text>
</comment>
<reference evidence="3" key="1">
    <citation type="journal article" date="2019" name="Gigascience">
        <title>De novo genome assembly of the endangered Acer yangbiense, a plant species with extremely small populations endemic to Yunnan Province, China.</title>
        <authorList>
            <person name="Yang J."/>
            <person name="Wariss H.M."/>
            <person name="Tao L."/>
            <person name="Zhang R."/>
            <person name="Yun Q."/>
            <person name="Hollingsworth P."/>
            <person name="Dao Z."/>
            <person name="Luo G."/>
            <person name="Guo H."/>
            <person name="Ma Y."/>
            <person name="Sun W."/>
        </authorList>
    </citation>
    <scope>NUCLEOTIDE SEQUENCE [LARGE SCALE GENOMIC DNA]</scope>
    <source>
        <strain evidence="3">cv. Malutang</strain>
    </source>
</reference>
<dbReference type="GO" id="GO:0004672">
    <property type="term" value="F:protein kinase activity"/>
    <property type="evidence" value="ECO:0007669"/>
    <property type="project" value="InterPro"/>
</dbReference>
<dbReference type="SUPFAM" id="SSF56112">
    <property type="entry name" value="Protein kinase-like (PK-like)"/>
    <property type="match status" value="1"/>
</dbReference>
<keyword evidence="3" id="KW-1185">Reference proteome</keyword>
<evidence type="ECO:0000259" key="1">
    <source>
        <dbReference type="Pfam" id="PF07714"/>
    </source>
</evidence>
<organism evidence="2 3">
    <name type="scientific">Acer yangbiense</name>
    <dbReference type="NCBI Taxonomy" id="1000413"/>
    <lineage>
        <taxon>Eukaryota</taxon>
        <taxon>Viridiplantae</taxon>
        <taxon>Streptophyta</taxon>
        <taxon>Embryophyta</taxon>
        <taxon>Tracheophyta</taxon>
        <taxon>Spermatophyta</taxon>
        <taxon>Magnoliopsida</taxon>
        <taxon>eudicotyledons</taxon>
        <taxon>Gunneridae</taxon>
        <taxon>Pentapetalae</taxon>
        <taxon>rosids</taxon>
        <taxon>malvids</taxon>
        <taxon>Sapindales</taxon>
        <taxon>Sapindaceae</taxon>
        <taxon>Hippocastanoideae</taxon>
        <taxon>Acereae</taxon>
        <taxon>Acer</taxon>
    </lineage>
</organism>
<dbReference type="InterPro" id="IPR046958">
    <property type="entry name" value="RBK1/2/STUNTED"/>
</dbReference>
<dbReference type="Pfam" id="PF07714">
    <property type="entry name" value="PK_Tyr_Ser-Thr"/>
    <property type="match status" value="1"/>
</dbReference>
<dbReference type="PANTHER" id="PTHR47987:SF14">
    <property type="entry name" value="RECEPTOR-LIKE CYTOSOLIC SERINE_THREONINE-PROTEIN KINASE RBK2"/>
    <property type="match status" value="1"/>
</dbReference>
<dbReference type="InterPro" id="IPR001245">
    <property type="entry name" value="Ser-Thr/Tyr_kinase_cat_dom"/>
</dbReference>
<name>A0A5C7IA97_9ROSI</name>
<dbReference type="Gene3D" id="1.10.510.10">
    <property type="entry name" value="Transferase(Phosphotransferase) domain 1"/>
    <property type="match status" value="1"/>
</dbReference>
<sequence>MYLYILISSGFSFVDYLNQSRYVISGLQSGYQDSGLITMYPSLKAHSGFYFAPEYTMHGIVDEKTDVYAFGVLLLELITGRRALDHLQQSVVLWAKPLLDNNDIRELADPSLGDNYDLEEMNRVVLTASLCIERLINVLVLQVVILLRGDEYAEECAKEQQKLTHKRTYSEELLDAQEYNSTRYLSDLNRLKEIALGS</sequence>
<accession>A0A5C7IA97</accession>
<dbReference type="InterPro" id="IPR011009">
    <property type="entry name" value="Kinase-like_dom_sf"/>
</dbReference>
<dbReference type="Proteomes" id="UP000323000">
    <property type="component" value="Chromosome 3"/>
</dbReference>
<evidence type="ECO:0000313" key="2">
    <source>
        <dbReference type="EMBL" id="TXG65669.1"/>
    </source>
</evidence>
<dbReference type="OrthoDB" id="1730470at2759"/>
<gene>
    <name evidence="2" type="ORF">EZV62_006944</name>
</gene>
<dbReference type="PANTHER" id="PTHR47987">
    <property type="entry name" value="OS08G0249100 PROTEIN"/>
    <property type="match status" value="1"/>
</dbReference>
<protein>
    <recommendedName>
        <fullName evidence="1">Serine-threonine/tyrosine-protein kinase catalytic domain-containing protein</fullName>
    </recommendedName>
</protein>
<evidence type="ECO:0000313" key="3">
    <source>
        <dbReference type="Proteomes" id="UP000323000"/>
    </source>
</evidence>
<dbReference type="AlphaFoldDB" id="A0A5C7IA97"/>
<proteinExistence type="predicted"/>